<keyword evidence="2" id="KW-0408">Iron</keyword>
<evidence type="ECO:0000256" key="2">
    <source>
        <dbReference type="ARBA" id="ARBA00023004"/>
    </source>
</evidence>
<evidence type="ECO:0000313" key="3">
    <source>
        <dbReference type="EMBL" id="GFQ00950.1"/>
    </source>
</evidence>
<dbReference type="InterPro" id="IPR036396">
    <property type="entry name" value="Cyt_P450_sf"/>
</dbReference>
<proteinExistence type="predicted"/>
<dbReference type="GO" id="GO:0016705">
    <property type="term" value="F:oxidoreductase activity, acting on paired donors, with incorporation or reduction of molecular oxygen"/>
    <property type="evidence" value="ECO:0007669"/>
    <property type="project" value="InterPro"/>
</dbReference>
<dbReference type="GO" id="GO:0016125">
    <property type="term" value="P:sterol metabolic process"/>
    <property type="evidence" value="ECO:0007669"/>
    <property type="project" value="TreeGrafter"/>
</dbReference>
<dbReference type="Gene3D" id="1.10.630.10">
    <property type="entry name" value="Cytochrome P450"/>
    <property type="match status" value="1"/>
</dbReference>
<reference evidence="3" key="1">
    <citation type="submission" date="2020-07" db="EMBL/GenBank/DDBJ databases">
        <title>Ethylene signaling mediates host invasion by parasitic plants.</title>
        <authorList>
            <person name="Yoshida S."/>
        </authorList>
    </citation>
    <scope>NUCLEOTIDE SEQUENCE</scope>
    <source>
        <strain evidence="3">Okayama</strain>
    </source>
</reference>
<dbReference type="GO" id="GO:0020037">
    <property type="term" value="F:heme binding"/>
    <property type="evidence" value="ECO:0007669"/>
    <property type="project" value="InterPro"/>
</dbReference>
<protein>
    <submittedName>
        <fullName evidence="3">Cytochrome p450 87a3</fullName>
    </submittedName>
</protein>
<dbReference type="SUPFAM" id="SSF48264">
    <property type="entry name" value="Cytochrome P450"/>
    <property type="match status" value="1"/>
</dbReference>
<comment type="caution">
    <text evidence="3">The sequence shown here is derived from an EMBL/GenBank/DDBJ whole genome shotgun (WGS) entry which is preliminary data.</text>
</comment>
<dbReference type="Proteomes" id="UP000653305">
    <property type="component" value="Unassembled WGS sequence"/>
</dbReference>
<dbReference type="PANTHER" id="PTHR24286:SF305">
    <property type="entry name" value="CYTOCHROME P450 708A2"/>
    <property type="match status" value="1"/>
</dbReference>
<evidence type="ECO:0000313" key="4">
    <source>
        <dbReference type="Proteomes" id="UP000653305"/>
    </source>
</evidence>
<dbReference type="OrthoDB" id="1372046at2759"/>
<organism evidence="3 4">
    <name type="scientific">Phtheirospermum japonicum</name>
    <dbReference type="NCBI Taxonomy" id="374723"/>
    <lineage>
        <taxon>Eukaryota</taxon>
        <taxon>Viridiplantae</taxon>
        <taxon>Streptophyta</taxon>
        <taxon>Embryophyta</taxon>
        <taxon>Tracheophyta</taxon>
        <taxon>Spermatophyta</taxon>
        <taxon>Magnoliopsida</taxon>
        <taxon>eudicotyledons</taxon>
        <taxon>Gunneridae</taxon>
        <taxon>Pentapetalae</taxon>
        <taxon>asterids</taxon>
        <taxon>lamiids</taxon>
        <taxon>Lamiales</taxon>
        <taxon>Orobanchaceae</taxon>
        <taxon>Orobanchaceae incertae sedis</taxon>
        <taxon>Phtheirospermum</taxon>
    </lineage>
</organism>
<dbReference type="GO" id="GO:0005506">
    <property type="term" value="F:iron ion binding"/>
    <property type="evidence" value="ECO:0007669"/>
    <property type="project" value="InterPro"/>
</dbReference>
<sequence>MWSFEVCVVVALVSIYLTHWIYKWRNPKCNGILPPGSSGIPLVGETLQLFTPTYSNDVLPFIKKRLQRHGPLFRTNLAGRNIIVSADYEFNRFIFGQEEKLVVRWYLDSLSGLIKHGEQRPDGLTTHKYMKNLVASHFGTDSIRQKLLSQFEDKVLKALHSWSFQDSIELEYASIRVQYQFPSPPLIILWCYQIYAHTEFNTRVLQFIER</sequence>
<dbReference type="GO" id="GO:0016132">
    <property type="term" value="P:brassinosteroid biosynthetic process"/>
    <property type="evidence" value="ECO:0007669"/>
    <property type="project" value="TreeGrafter"/>
</dbReference>
<gene>
    <name evidence="3" type="ORF">PHJA_002238900</name>
</gene>
<dbReference type="GO" id="GO:0010268">
    <property type="term" value="P:brassinosteroid homeostasis"/>
    <property type="evidence" value="ECO:0007669"/>
    <property type="project" value="TreeGrafter"/>
</dbReference>
<accession>A0A830CPN7</accession>
<dbReference type="GO" id="GO:0004497">
    <property type="term" value="F:monooxygenase activity"/>
    <property type="evidence" value="ECO:0007669"/>
    <property type="project" value="InterPro"/>
</dbReference>
<name>A0A830CPN7_9LAMI</name>
<dbReference type="AlphaFoldDB" id="A0A830CPN7"/>
<keyword evidence="4" id="KW-1185">Reference proteome</keyword>
<dbReference type="EMBL" id="BMAC01000649">
    <property type="protein sequence ID" value="GFQ00950.1"/>
    <property type="molecule type" value="Genomic_DNA"/>
</dbReference>
<dbReference type="PANTHER" id="PTHR24286">
    <property type="entry name" value="CYTOCHROME P450 26"/>
    <property type="match status" value="1"/>
</dbReference>
<evidence type="ECO:0000256" key="1">
    <source>
        <dbReference type="ARBA" id="ARBA00022723"/>
    </source>
</evidence>
<keyword evidence="1" id="KW-0479">Metal-binding</keyword>